<dbReference type="Pfam" id="PF04011">
    <property type="entry name" value="LemA"/>
    <property type="match status" value="1"/>
</dbReference>
<dbReference type="EMBL" id="WURB01000009">
    <property type="protein sequence ID" value="MXQ12664.1"/>
    <property type="molecule type" value="Genomic_DNA"/>
</dbReference>
<dbReference type="InterPro" id="IPR023353">
    <property type="entry name" value="LemA-like_dom_sf"/>
</dbReference>
<evidence type="ECO:0000256" key="4">
    <source>
        <dbReference type="ARBA" id="ARBA00022989"/>
    </source>
</evidence>
<sequence>MIKRLFLIGVVSSIGLLQAGCDSDAPQFRERARLAWGQVLTLYLERIHKVEPLIEIVRQRVPSERELLAEAAAARDEVLAVVADDGSIADGQRFRTFARAQRRLSAAIAQLYAMVQRYPDIAGDTEFMNQIRSLQQLEDRIVIARSDFISAVRLYNAELQEIPDRWIASILHPDARPFNAFSRAQLDRSPPS</sequence>
<dbReference type="RefSeq" id="WP_160885249.1">
    <property type="nucleotide sequence ID" value="NZ_WURB01000009.1"/>
</dbReference>
<evidence type="ECO:0000256" key="5">
    <source>
        <dbReference type="ARBA" id="ARBA00023136"/>
    </source>
</evidence>
<reference evidence="6 7" key="1">
    <citation type="submission" date="2019-12" db="EMBL/GenBank/DDBJ databases">
        <authorList>
            <person name="Yuan C.-G."/>
        </authorList>
    </citation>
    <scope>NUCLEOTIDE SEQUENCE [LARGE SCALE GENOMIC DNA]</scope>
    <source>
        <strain evidence="6 7">KCTC 23863</strain>
    </source>
</reference>
<dbReference type="AlphaFoldDB" id="A0A7X3SQ07"/>
<dbReference type="Proteomes" id="UP000436483">
    <property type="component" value="Unassembled WGS sequence"/>
</dbReference>
<evidence type="ECO:0000313" key="7">
    <source>
        <dbReference type="Proteomes" id="UP000436483"/>
    </source>
</evidence>
<evidence type="ECO:0008006" key="8">
    <source>
        <dbReference type="Google" id="ProtNLM"/>
    </source>
</evidence>
<proteinExistence type="inferred from homology"/>
<evidence type="ECO:0000256" key="2">
    <source>
        <dbReference type="ARBA" id="ARBA00008854"/>
    </source>
</evidence>
<protein>
    <recommendedName>
        <fullName evidence="8">LemA family protein</fullName>
    </recommendedName>
</protein>
<dbReference type="PANTHER" id="PTHR34478:SF2">
    <property type="entry name" value="MEMBRANE PROTEIN"/>
    <property type="match status" value="1"/>
</dbReference>
<keyword evidence="7" id="KW-1185">Reference proteome</keyword>
<organism evidence="6 7">
    <name type="scientific">Microvirga makkahensis</name>
    <dbReference type="NCBI Taxonomy" id="1128670"/>
    <lineage>
        <taxon>Bacteria</taxon>
        <taxon>Pseudomonadati</taxon>
        <taxon>Pseudomonadota</taxon>
        <taxon>Alphaproteobacteria</taxon>
        <taxon>Hyphomicrobiales</taxon>
        <taxon>Methylobacteriaceae</taxon>
        <taxon>Microvirga</taxon>
    </lineage>
</organism>
<evidence type="ECO:0000313" key="6">
    <source>
        <dbReference type="EMBL" id="MXQ12664.1"/>
    </source>
</evidence>
<gene>
    <name evidence="6" type="ORF">GR328_14595</name>
</gene>
<reference evidence="6 7" key="2">
    <citation type="submission" date="2020-01" db="EMBL/GenBank/DDBJ databases">
        <title>Microvirga sp. nov., an arsenate reduction bacterium isolated from Tibet hotspring sediments.</title>
        <authorList>
            <person name="Xian W.-D."/>
            <person name="Li W.-J."/>
        </authorList>
    </citation>
    <scope>NUCLEOTIDE SEQUENCE [LARGE SCALE GENOMIC DNA]</scope>
    <source>
        <strain evidence="6 7">KCTC 23863</strain>
    </source>
</reference>
<name>A0A7X3SQ07_9HYPH</name>
<accession>A0A7X3SQ07</accession>
<evidence type="ECO:0000256" key="3">
    <source>
        <dbReference type="ARBA" id="ARBA00022692"/>
    </source>
</evidence>
<dbReference type="GO" id="GO:0016020">
    <property type="term" value="C:membrane"/>
    <property type="evidence" value="ECO:0007669"/>
    <property type="project" value="UniProtKB-SubCell"/>
</dbReference>
<keyword evidence="4" id="KW-1133">Transmembrane helix</keyword>
<evidence type="ECO:0000256" key="1">
    <source>
        <dbReference type="ARBA" id="ARBA00004167"/>
    </source>
</evidence>
<comment type="subcellular location">
    <subcellularLocation>
        <location evidence="1">Membrane</location>
        <topology evidence="1">Single-pass membrane protein</topology>
    </subcellularLocation>
</comment>
<dbReference type="OrthoDB" id="8020668at2"/>
<keyword evidence="5" id="KW-0472">Membrane</keyword>
<dbReference type="Gene3D" id="1.20.1440.20">
    <property type="entry name" value="LemA-like domain"/>
    <property type="match status" value="1"/>
</dbReference>
<dbReference type="PANTHER" id="PTHR34478">
    <property type="entry name" value="PROTEIN LEMA"/>
    <property type="match status" value="1"/>
</dbReference>
<comment type="similarity">
    <text evidence="2">Belongs to the LemA family.</text>
</comment>
<dbReference type="InterPro" id="IPR007156">
    <property type="entry name" value="MamQ_LemA"/>
</dbReference>
<keyword evidence="3" id="KW-0812">Transmembrane</keyword>
<comment type="caution">
    <text evidence="6">The sequence shown here is derived from an EMBL/GenBank/DDBJ whole genome shotgun (WGS) entry which is preliminary data.</text>
</comment>
<dbReference type="SUPFAM" id="SSF140478">
    <property type="entry name" value="LemA-like"/>
    <property type="match status" value="1"/>
</dbReference>